<gene>
    <name evidence="2" type="ORF">J4Q44_G00294170</name>
</gene>
<evidence type="ECO:0000313" key="2">
    <source>
        <dbReference type="EMBL" id="KAK6301319.1"/>
    </source>
</evidence>
<dbReference type="AlphaFoldDB" id="A0AAN8L4V4"/>
<feature type="non-terminal residue" evidence="2">
    <location>
        <position position="130"/>
    </location>
</feature>
<feature type="region of interest" description="Disordered" evidence="1">
    <location>
        <begin position="50"/>
        <end position="97"/>
    </location>
</feature>
<reference evidence="2 3" key="1">
    <citation type="submission" date="2021-04" db="EMBL/GenBank/DDBJ databases">
        <authorList>
            <person name="De Guttry C."/>
            <person name="Zahm M."/>
            <person name="Klopp C."/>
            <person name="Cabau C."/>
            <person name="Louis A."/>
            <person name="Berthelot C."/>
            <person name="Parey E."/>
            <person name="Roest Crollius H."/>
            <person name="Montfort J."/>
            <person name="Robinson-Rechavi M."/>
            <person name="Bucao C."/>
            <person name="Bouchez O."/>
            <person name="Gislard M."/>
            <person name="Lluch J."/>
            <person name="Milhes M."/>
            <person name="Lampietro C."/>
            <person name="Lopez Roques C."/>
            <person name="Donnadieu C."/>
            <person name="Braasch I."/>
            <person name="Desvignes T."/>
            <person name="Postlethwait J."/>
            <person name="Bobe J."/>
            <person name="Wedekind C."/>
            <person name="Guiguen Y."/>
        </authorList>
    </citation>
    <scope>NUCLEOTIDE SEQUENCE [LARGE SCALE GENOMIC DNA]</scope>
    <source>
        <strain evidence="2">Cs_M1</strain>
        <tissue evidence="2">Blood</tissue>
    </source>
</reference>
<name>A0AAN8L4V4_9TELE</name>
<protein>
    <submittedName>
        <fullName evidence="2">Uncharacterized protein</fullName>
    </submittedName>
</protein>
<dbReference type="Proteomes" id="UP001356427">
    <property type="component" value="Unassembled WGS sequence"/>
</dbReference>
<comment type="caution">
    <text evidence="2">The sequence shown here is derived from an EMBL/GenBank/DDBJ whole genome shotgun (WGS) entry which is preliminary data.</text>
</comment>
<proteinExistence type="predicted"/>
<dbReference type="EMBL" id="JAGTTL010000027">
    <property type="protein sequence ID" value="KAK6301319.1"/>
    <property type="molecule type" value="Genomic_DNA"/>
</dbReference>
<evidence type="ECO:0000313" key="3">
    <source>
        <dbReference type="Proteomes" id="UP001356427"/>
    </source>
</evidence>
<feature type="region of interest" description="Disordered" evidence="1">
    <location>
        <begin position="110"/>
        <end position="130"/>
    </location>
</feature>
<organism evidence="2 3">
    <name type="scientific">Coregonus suidteri</name>
    <dbReference type="NCBI Taxonomy" id="861788"/>
    <lineage>
        <taxon>Eukaryota</taxon>
        <taxon>Metazoa</taxon>
        <taxon>Chordata</taxon>
        <taxon>Craniata</taxon>
        <taxon>Vertebrata</taxon>
        <taxon>Euteleostomi</taxon>
        <taxon>Actinopterygii</taxon>
        <taxon>Neopterygii</taxon>
        <taxon>Teleostei</taxon>
        <taxon>Protacanthopterygii</taxon>
        <taxon>Salmoniformes</taxon>
        <taxon>Salmonidae</taxon>
        <taxon>Coregoninae</taxon>
        <taxon>Coregonus</taxon>
    </lineage>
</organism>
<evidence type="ECO:0000256" key="1">
    <source>
        <dbReference type="SAM" id="MobiDB-lite"/>
    </source>
</evidence>
<accession>A0AAN8L4V4</accession>
<keyword evidence="3" id="KW-1185">Reference proteome</keyword>
<sequence length="130" mass="14763">MHEGPYVLLYPDLLREKHYKRVDDTSDSDSEIVITTRSTAELNRADTLVFEPQNRSTPKHKLDDERDAPGQSTIQPGQIVISDAEDLDPPEANPEKMSCYSKYTDLYSPNVEQEDEEPVAVNVNNFQHTA</sequence>